<dbReference type="InterPro" id="IPR005467">
    <property type="entry name" value="His_kinase_dom"/>
</dbReference>
<evidence type="ECO:0000256" key="7">
    <source>
        <dbReference type="ARBA" id="ARBA00022777"/>
    </source>
</evidence>
<keyword evidence="7 13" id="KW-0418">Kinase</keyword>
<sequence>MRDRKAKQPLETIDWKGKHPPVGGRGMGDTGALEGISVRAGERRTYSLRRRLMGASMAAFAVLIALLSAGLWTYARSSANQTYDLLLHGAAIAILERITVTPDGIDIDLPPSALEILALDEEDRVFYRIVDAGGTTLTGTSDLPTDGFSRQSLPRQEPIFFDSPYSGETVRFVVNGRTLLSADEPQWIGVQIGQTRIARNAMERDLILKGLVPLAALSIAGVAMARAGIGFAMRPLAGIERDIRERQPNDLKPLDALPPREVESLITAINLFMRRLDLSRGQAESFIADVAHQMRTSLAALYGHLEAADRPGEAGALAVARARDQARRTVRLTNQLLSHAMVIHRADKEMFQKVDLGDVVRRLMEEIVRDDAAGGIDFAVELPSPPTSARVTGDPIAIREALRNLVDNAVRHGPPDNQITLRVTATKHECRSAFSVAVDDSGPGITDAEKLKVIERFYSSGPGGGSGVGLAIVAAVAGSHKGRFDLSDRQPTGLSASITLPETPPPGPRAP</sequence>
<keyword evidence="6 11" id="KW-0812">Transmembrane</keyword>
<dbReference type="Pfam" id="PF02518">
    <property type="entry name" value="HATPase_c"/>
    <property type="match status" value="1"/>
</dbReference>
<feature type="region of interest" description="Disordered" evidence="10">
    <location>
        <begin position="1"/>
        <end position="28"/>
    </location>
</feature>
<feature type="transmembrane region" description="Helical" evidence="11">
    <location>
        <begin position="52"/>
        <end position="75"/>
    </location>
</feature>
<comment type="catalytic activity">
    <reaction evidence="1">
        <text>ATP + protein L-histidine = ADP + protein N-phospho-L-histidine.</text>
        <dbReference type="EC" id="2.7.13.3"/>
    </reaction>
</comment>
<dbReference type="EC" id="2.7.13.3" evidence="3"/>
<evidence type="ECO:0000313" key="14">
    <source>
        <dbReference type="Proteomes" id="UP001164020"/>
    </source>
</evidence>
<dbReference type="InterPro" id="IPR036097">
    <property type="entry name" value="HisK_dim/P_sf"/>
</dbReference>
<name>A0ABY7C5I3_9HYPH</name>
<dbReference type="CDD" id="cd00075">
    <property type="entry name" value="HATPase"/>
    <property type="match status" value="1"/>
</dbReference>
<gene>
    <name evidence="13" type="ORF">OH818_01820</name>
</gene>
<dbReference type="SMART" id="SM00388">
    <property type="entry name" value="HisKA"/>
    <property type="match status" value="1"/>
</dbReference>
<keyword evidence="5" id="KW-0808">Transferase</keyword>
<evidence type="ECO:0000256" key="10">
    <source>
        <dbReference type="SAM" id="MobiDB-lite"/>
    </source>
</evidence>
<dbReference type="Gene3D" id="1.10.287.130">
    <property type="match status" value="1"/>
</dbReference>
<evidence type="ECO:0000256" key="5">
    <source>
        <dbReference type="ARBA" id="ARBA00022679"/>
    </source>
</evidence>
<accession>A0ABY7C5I3</accession>
<evidence type="ECO:0000256" key="9">
    <source>
        <dbReference type="ARBA" id="ARBA00023136"/>
    </source>
</evidence>
<feature type="region of interest" description="Disordered" evidence="10">
    <location>
        <begin position="483"/>
        <end position="511"/>
    </location>
</feature>
<reference evidence="13" key="1">
    <citation type="submission" date="2022-12" db="EMBL/GenBank/DDBJ databases">
        <title>Jiella pelagia sp. nov., isolated from phosphonate enriched culture of Northwest Pacific surface seawater.</title>
        <authorList>
            <person name="Shin D.Y."/>
            <person name="Hwang C.Y."/>
        </authorList>
    </citation>
    <scope>NUCLEOTIDE SEQUENCE</scope>
    <source>
        <strain evidence="13">HL-NP1</strain>
    </source>
</reference>
<dbReference type="InterPro" id="IPR050428">
    <property type="entry name" value="TCS_sensor_his_kinase"/>
</dbReference>
<dbReference type="PANTHER" id="PTHR45436:SF1">
    <property type="entry name" value="SENSOR PROTEIN QSEC"/>
    <property type="match status" value="1"/>
</dbReference>
<dbReference type="PRINTS" id="PR00344">
    <property type="entry name" value="BCTRLSENSOR"/>
</dbReference>
<dbReference type="SUPFAM" id="SSF55874">
    <property type="entry name" value="ATPase domain of HSP90 chaperone/DNA topoisomerase II/histidine kinase"/>
    <property type="match status" value="1"/>
</dbReference>
<dbReference type="SUPFAM" id="SSF47384">
    <property type="entry name" value="Homodimeric domain of signal transducing histidine kinase"/>
    <property type="match status" value="1"/>
</dbReference>
<evidence type="ECO:0000313" key="13">
    <source>
        <dbReference type="EMBL" id="WAP69095.1"/>
    </source>
</evidence>
<evidence type="ECO:0000259" key="12">
    <source>
        <dbReference type="PROSITE" id="PS50109"/>
    </source>
</evidence>
<dbReference type="PROSITE" id="PS50109">
    <property type="entry name" value="HIS_KIN"/>
    <property type="match status" value="1"/>
</dbReference>
<feature type="compositionally biased region" description="Pro residues" evidence="10">
    <location>
        <begin position="502"/>
        <end position="511"/>
    </location>
</feature>
<dbReference type="Pfam" id="PF00512">
    <property type="entry name" value="HisKA"/>
    <property type="match status" value="1"/>
</dbReference>
<evidence type="ECO:0000256" key="8">
    <source>
        <dbReference type="ARBA" id="ARBA00022989"/>
    </source>
</evidence>
<feature type="compositionally biased region" description="Basic and acidic residues" evidence="10">
    <location>
        <begin position="1"/>
        <end position="17"/>
    </location>
</feature>
<proteinExistence type="predicted"/>
<evidence type="ECO:0000256" key="1">
    <source>
        <dbReference type="ARBA" id="ARBA00000085"/>
    </source>
</evidence>
<evidence type="ECO:0000256" key="6">
    <source>
        <dbReference type="ARBA" id="ARBA00022692"/>
    </source>
</evidence>
<dbReference type="Gene3D" id="3.30.565.10">
    <property type="entry name" value="Histidine kinase-like ATPase, C-terminal domain"/>
    <property type="match status" value="1"/>
</dbReference>
<dbReference type="EMBL" id="CP114029">
    <property type="protein sequence ID" value="WAP69095.1"/>
    <property type="molecule type" value="Genomic_DNA"/>
</dbReference>
<keyword evidence="9 11" id="KW-0472">Membrane</keyword>
<feature type="compositionally biased region" description="Polar residues" evidence="10">
    <location>
        <begin position="489"/>
        <end position="500"/>
    </location>
</feature>
<dbReference type="Proteomes" id="UP001164020">
    <property type="component" value="Chromosome"/>
</dbReference>
<dbReference type="PANTHER" id="PTHR45436">
    <property type="entry name" value="SENSOR HISTIDINE KINASE YKOH"/>
    <property type="match status" value="1"/>
</dbReference>
<keyword evidence="8 11" id="KW-1133">Transmembrane helix</keyword>
<dbReference type="Pfam" id="PF08521">
    <property type="entry name" value="2CSK_N"/>
    <property type="match status" value="1"/>
</dbReference>
<organism evidence="13 14">
    <name type="scientific">Jiella pelagia</name>
    <dbReference type="NCBI Taxonomy" id="2986949"/>
    <lineage>
        <taxon>Bacteria</taxon>
        <taxon>Pseudomonadati</taxon>
        <taxon>Pseudomonadota</taxon>
        <taxon>Alphaproteobacteria</taxon>
        <taxon>Hyphomicrobiales</taxon>
        <taxon>Aurantimonadaceae</taxon>
        <taxon>Jiella</taxon>
    </lineage>
</organism>
<protein>
    <recommendedName>
        <fullName evidence="3">histidine kinase</fullName>
        <ecNumber evidence="3">2.7.13.3</ecNumber>
    </recommendedName>
</protein>
<dbReference type="InterPro" id="IPR036890">
    <property type="entry name" value="HATPase_C_sf"/>
</dbReference>
<dbReference type="InterPro" id="IPR003661">
    <property type="entry name" value="HisK_dim/P_dom"/>
</dbReference>
<dbReference type="GO" id="GO:0016301">
    <property type="term" value="F:kinase activity"/>
    <property type="evidence" value="ECO:0007669"/>
    <property type="project" value="UniProtKB-KW"/>
</dbReference>
<evidence type="ECO:0000256" key="3">
    <source>
        <dbReference type="ARBA" id="ARBA00012438"/>
    </source>
</evidence>
<dbReference type="InterPro" id="IPR013727">
    <property type="entry name" value="2CSK_N"/>
</dbReference>
<comment type="subcellular location">
    <subcellularLocation>
        <location evidence="2">Membrane</location>
    </subcellularLocation>
</comment>
<evidence type="ECO:0000256" key="2">
    <source>
        <dbReference type="ARBA" id="ARBA00004370"/>
    </source>
</evidence>
<keyword evidence="4" id="KW-0597">Phosphoprotein</keyword>
<evidence type="ECO:0000256" key="11">
    <source>
        <dbReference type="SAM" id="Phobius"/>
    </source>
</evidence>
<dbReference type="InterPro" id="IPR004358">
    <property type="entry name" value="Sig_transdc_His_kin-like_C"/>
</dbReference>
<keyword evidence="14" id="KW-1185">Reference proteome</keyword>
<dbReference type="CDD" id="cd00082">
    <property type="entry name" value="HisKA"/>
    <property type="match status" value="1"/>
</dbReference>
<evidence type="ECO:0000256" key="4">
    <source>
        <dbReference type="ARBA" id="ARBA00022553"/>
    </source>
</evidence>
<dbReference type="RefSeq" id="WP_268881532.1">
    <property type="nucleotide sequence ID" value="NZ_CP114029.1"/>
</dbReference>
<feature type="domain" description="Histidine kinase" evidence="12">
    <location>
        <begin position="289"/>
        <end position="504"/>
    </location>
</feature>
<dbReference type="InterPro" id="IPR003594">
    <property type="entry name" value="HATPase_dom"/>
</dbReference>
<dbReference type="SMART" id="SM00387">
    <property type="entry name" value="HATPase_c"/>
    <property type="match status" value="1"/>
</dbReference>